<organism evidence="1 2">
    <name type="scientific">Rhamnella rubrinervis</name>
    <dbReference type="NCBI Taxonomy" id="2594499"/>
    <lineage>
        <taxon>Eukaryota</taxon>
        <taxon>Viridiplantae</taxon>
        <taxon>Streptophyta</taxon>
        <taxon>Embryophyta</taxon>
        <taxon>Tracheophyta</taxon>
        <taxon>Spermatophyta</taxon>
        <taxon>Magnoliopsida</taxon>
        <taxon>eudicotyledons</taxon>
        <taxon>Gunneridae</taxon>
        <taxon>Pentapetalae</taxon>
        <taxon>rosids</taxon>
        <taxon>fabids</taxon>
        <taxon>Rosales</taxon>
        <taxon>Rhamnaceae</taxon>
        <taxon>rhamnoid group</taxon>
        <taxon>Rhamneae</taxon>
        <taxon>Rhamnella</taxon>
    </lineage>
</organism>
<gene>
    <name evidence="1" type="ORF">FNV43_RR11685</name>
</gene>
<comment type="caution">
    <text evidence="1">The sequence shown here is derived from an EMBL/GenBank/DDBJ whole genome shotgun (WGS) entry which is preliminary data.</text>
</comment>
<evidence type="ECO:0000313" key="2">
    <source>
        <dbReference type="Proteomes" id="UP000796880"/>
    </source>
</evidence>
<evidence type="ECO:0000313" key="1">
    <source>
        <dbReference type="EMBL" id="KAF3446506.1"/>
    </source>
</evidence>
<keyword evidence="2" id="KW-1185">Reference proteome</keyword>
<sequence length="66" mass="7251">MVWVLKTGHKRHFTCGCKGNWLWRPAEDGEARDGGGVARSGERSDGPWLSGGLSLGLGRRCGRWLI</sequence>
<dbReference type="AlphaFoldDB" id="A0A8K0H600"/>
<dbReference type="Proteomes" id="UP000796880">
    <property type="component" value="Unassembled WGS sequence"/>
</dbReference>
<dbReference type="EMBL" id="VOIH02000005">
    <property type="protein sequence ID" value="KAF3446506.1"/>
    <property type="molecule type" value="Genomic_DNA"/>
</dbReference>
<proteinExistence type="predicted"/>
<accession>A0A8K0H600</accession>
<reference evidence="1" key="1">
    <citation type="submission" date="2020-03" db="EMBL/GenBank/DDBJ databases">
        <title>A high-quality chromosome-level genome assembly of a woody plant with both climbing and erect habits, Rhamnella rubrinervis.</title>
        <authorList>
            <person name="Lu Z."/>
            <person name="Yang Y."/>
            <person name="Zhu X."/>
            <person name="Sun Y."/>
        </authorList>
    </citation>
    <scope>NUCLEOTIDE SEQUENCE</scope>
    <source>
        <strain evidence="1">BYM</strain>
        <tissue evidence="1">Leaf</tissue>
    </source>
</reference>
<name>A0A8K0H600_9ROSA</name>
<protein>
    <submittedName>
        <fullName evidence="1">Uncharacterized protein</fullName>
    </submittedName>
</protein>